<protein>
    <submittedName>
        <fullName evidence="1">Uncharacterized protein</fullName>
    </submittedName>
</protein>
<keyword evidence="2" id="KW-1185">Reference proteome</keyword>
<dbReference type="Proteomes" id="UP000050525">
    <property type="component" value="Unassembled WGS sequence"/>
</dbReference>
<dbReference type="AlphaFoldDB" id="A0A151NTL5"/>
<organism evidence="1 2">
    <name type="scientific">Alligator mississippiensis</name>
    <name type="common">American alligator</name>
    <dbReference type="NCBI Taxonomy" id="8496"/>
    <lineage>
        <taxon>Eukaryota</taxon>
        <taxon>Metazoa</taxon>
        <taxon>Chordata</taxon>
        <taxon>Craniata</taxon>
        <taxon>Vertebrata</taxon>
        <taxon>Euteleostomi</taxon>
        <taxon>Archelosauria</taxon>
        <taxon>Archosauria</taxon>
        <taxon>Crocodylia</taxon>
        <taxon>Alligatoridae</taxon>
        <taxon>Alligatorinae</taxon>
        <taxon>Alligator</taxon>
    </lineage>
</organism>
<evidence type="ECO:0000313" key="2">
    <source>
        <dbReference type="Proteomes" id="UP000050525"/>
    </source>
</evidence>
<evidence type="ECO:0000313" key="1">
    <source>
        <dbReference type="EMBL" id="KYO40104.1"/>
    </source>
</evidence>
<name>A0A151NTL5_ALLMI</name>
<gene>
    <name evidence="1" type="ORF">Y1Q_0013297</name>
</gene>
<accession>A0A151NTL5</accession>
<reference evidence="1 2" key="1">
    <citation type="journal article" date="2012" name="Genome Biol.">
        <title>Sequencing three crocodilian genomes to illuminate the evolution of archosaurs and amniotes.</title>
        <authorList>
            <person name="St John J.A."/>
            <person name="Braun E.L."/>
            <person name="Isberg S.R."/>
            <person name="Miles L.G."/>
            <person name="Chong A.Y."/>
            <person name="Gongora J."/>
            <person name="Dalzell P."/>
            <person name="Moran C."/>
            <person name="Bed'hom B."/>
            <person name="Abzhanov A."/>
            <person name="Burgess S.C."/>
            <person name="Cooksey A.M."/>
            <person name="Castoe T.A."/>
            <person name="Crawford N.G."/>
            <person name="Densmore L.D."/>
            <person name="Drew J.C."/>
            <person name="Edwards S.V."/>
            <person name="Faircloth B.C."/>
            <person name="Fujita M.K."/>
            <person name="Greenwold M.J."/>
            <person name="Hoffmann F.G."/>
            <person name="Howard J.M."/>
            <person name="Iguchi T."/>
            <person name="Janes D.E."/>
            <person name="Khan S.Y."/>
            <person name="Kohno S."/>
            <person name="de Koning A.J."/>
            <person name="Lance S.L."/>
            <person name="McCarthy F.M."/>
            <person name="McCormack J.E."/>
            <person name="Merchant M.E."/>
            <person name="Peterson D.G."/>
            <person name="Pollock D.D."/>
            <person name="Pourmand N."/>
            <person name="Raney B.J."/>
            <person name="Roessler K.A."/>
            <person name="Sanford J.R."/>
            <person name="Sawyer R.H."/>
            <person name="Schmidt C.J."/>
            <person name="Triplett E.W."/>
            <person name="Tuberville T.D."/>
            <person name="Venegas-Anaya M."/>
            <person name="Howard J.T."/>
            <person name="Jarvis E.D."/>
            <person name="Guillette L.J.Jr."/>
            <person name="Glenn T.C."/>
            <person name="Green R.E."/>
            <person name="Ray D.A."/>
        </authorList>
    </citation>
    <scope>NUCLEOTIDE SEQUENCE [LARGE SCALE GENOMIC DNA]</scope>
    <source>
        <strain evidence="1">KSC_2009_1</strain>
    </source>
</reference>
<sequence length="75" mass="8311">MALAAEQDGVILGDKGQGKLYRKSCCSGEASAGSEWEPKRGFWIQLACYLHVRGKNLCLTYVQKYVQPVSEDKVT</sequence>
<comment type="caution">
    <text evidence="1">The sequence shown here is derived from an EMBL/GenBank/DDBJ whole genome shotgun (WGS) entry which is preliminary data.</text>
</comment>
<proteinExistence type="predicted"/>
<dbReference type="EMBL" id="AKHW03002077">
    <property type="protein sequence ID" value="KYO40104.1"/>
    <property type="molecule type" value="Genomic_DNA"/>
</dbReference>